<gene>
    <name evidence="1" type="ORF">MSG28_015168</name>
</gene>
<dbReference type="Proteomes" id="UP001064048">
    <property type="component" value="Chromosome 27"/>
</dbReference>
<sequence>MPVFTANVPGVLKVGDRIEIGGKIKENARKMSVNLCAQEGEEPRDVVLHFDVRFHRDNIISLSRKNGIWIGSGNYDTNYNMFVPATLEPFRRKNHSDITLLDNGIYNDTYCENVLRWARNVVSGDEPQPVKFSPQSPRTVAPVLIGDAKRCPRARKKASPDCPQLHSSTSSEEDASFLKLNETGKREARADRFFYETLMCHPKGQDAKYRSPSQTRTRAEYSRKYHPDDSEGSEVASKTIDSSITESDDVLLGKKNRNKRGKFPFAQVVNFMGKNAKRN</sequence>
<keyword evidence="2" id="KW-1185">Reference proteome</keyword>
<comment type="caution">
    <text evidence="1">The sequence shown here is derived from an EMBL/GenBank/DDBJ whole genome shotgun (WGS) entry which is preliminary data.</text>
</comment>
<organism evidence="1 2">
    <name type="scientific">Choristoneura fumiferana</name>
    <name type="common">Spruce budworm moth</name>
    <name type="synonym">Archips fumiferana</name>
    <dbReference type="NCBI Taxonomy" id="7141"/>
    <lineage>
        <taxon>Eukaryota</taxon>
        <taxon>Metazoa</taxon>
        <taxon>Ecdysozoa</taxon>
        <taxon>Arthropoda</taxon>
        <taxon>Hexapoda</taxon>
        <taxon>Insecta</taxon>
        <taxon>Pterygota</taxon>
        <taxon>Neoptera</taxon>
        <taxon>Endopterygota</taxon>
        <taxon>Lepidoptera</taxon>
        <taxon>Glossata</taxon>
        <taxon>Ditrysia</taxon>
        <taxon>Tortricoidea</taxon>
        <taxon>Tortricidae</taxon>
        <taxon>Tortricinae</taxon>
        <taxon>Choristoneura</taxon>
    </lineage>
</organism>
<dbReference type="EMBL" id="CM046127">
    <property type="protein sequence ID" value="KAI8441600.1"/>
    <property type="molecule type" value="Genomic_DNA"/>
</dbReference>
<reference evidence="1 2" key="1">
    <citation type="journal article" date="2022" name="Genome Biol. Evol.">
        <title>The Spruce Budworm Genome: Reconstructing the Evolutionary History of Antifreeze Proteins.</title>
        <authorList>
            <person name="Beliveau C."/>
            <person name="Gagne P."/>
            <person name="Picq S."/>
            <person name="Vernygora O."/>
            <person name="Keeling C.I."/>
            <person name="Pinkney K."/>
            <person name="Doucet D."/>
            <person name="Wen F."/>
            <person name="Johnston J.S."/>
            <person name="Maaroufi H."/>
            <person name="Boyle B."/>
            <person name="Laroche J."/>
            <person name="Dewar K."/>
            <person name="Juretic N."/>
            <person name="Blackburn G."/>
            <person name="Nisole A."/>
            <person name="Brunet B."/>
            <person name="Brandao M."/>
            <person name="Lumley L."/>
            <person name="Duan J."/>
            <person name="Quan G."/>
            <person name="Lucarotti C.J."/>
            <person name="Roe A.D."/>
            <person name="Sperling F.A.H."/>
            <person name="Levesque R.C."/>
            <person name="Cusson M."/>
        </authorList>
    </citation>
    <scope>NUCLEOTIDE SEQUENCE [LARGE SCALE GENOMIC DNA]</scope>
    <source>
        <strain evidence="1">Glfc:IPQL:Cfum</strain>
    </source>
</reference>
<evidence type="ECO:0000313" key="1">
    <source>
        <dbReference type="EMBL" id="KAI8441600.1"/>
    </source>
</evidence>
<accession>A0ACC0KZ50</accession>
<evidence type="ECO:0000313" key="2">
    <source>
        <dbReference type="Proteomes" id="UP001064048"/>
    </source>
</evidence>
<name>A0ACC0KZ50_CHOFU</name>
<proteinExistence type="predicted"/>
<protein>
    <submittedName>
        <fullName evidence="1">Uncharacterized protein</fullName>
    </submittedName>
</protein>